<dbReference type="InterPro" id="IPR043584">
    <property type="entry name" value="WIP1/2/3/4/5/6"/>
</dbReference>
<evidence type="ECO:0000313" key="13">
    <source>
        <dbReference type="Proteomes" id="UP001279734"/>
    </source>
</evidence>
<accession>A0AAD3RXY4</accession>
<evidence type="ECO:0000256" key="3">
    <source>
        <dbReference type="ARBA" id="ARBA00022737"/>
    </source>
</evidence>
<dbReference type="InterPro" id="IPR059161">
    <property type="entry name" value="Znf-C2H2_STOP1/2_3rd"/>
</dbReference>
<dbReference type="Pfam" id="PF22995">
    <property type="entry name" value="C2CH-3rd_BIRD-IDD"/>
    <property type="match status" value="1"/>
</dbReference>
<dbReference type="PROSITE" id="PS50157">
    <property type="entry name" value="ZINC_FINGER_C2H2_2"/>
    <property type="match status" value="2"/>
</dbReference>
<keyword evidence="3" id="KW-0677">Repeat</keyword>
<evidence type="ECO:0000256" key="6">
    <source>
        <dbReference type="ARBA" id="ARBA00023015"/>
    </source>
</evidence>
<evidence type="ECO:0000256" key="7">
    <source>
        <dbReference type="ARBA" id="ARBA00023163"/>
    </source>
</evidence>
<dbReference type="PROSITE" id="PS00028">
    <property type="entry name" value="ZINC_FINGER_C2H2_1"/>
    <property type="match status" value="1"/>
</dbReference>
<proteinExistence type="inferred from homology"/>
<evidence type="ECO:0000256" key="8">
    <source>
        <dbReference type="ARBA" id="ARBA00023242"/>
    </source>
</evidence>
<sequence>MSDHHNRYAAMWFNPFPFNFPSFSNQSTTYYHPCDYNLSTNNSSFNYFNSGNQLSSSRASPPLREALPLLSLKPSTSRHRDPSEEREFCTTSAMEVDKTSSVHHEHDADESLSVDLNLGLHSSSSVDQYLIPSTVSSSDHASDNKEEATVASSSINKGQYWIPTPTQILIGPTHFSCPLCLKTFNRYNNMQMHMWGHGSQYRKGPESLRGTQPTAMLRLPCYCCSPGCKNNIDHPRAKPLKDFRTLQTHYKRKHGIKPFMCRKCGKAFAVRGDWRTHEKNCGKFWYCTCGSDFKHKRSLKDHIKAFGHGHASLGLIASMKRMNSPPRLNNTMIQIAKISEDYIIKGKCIIYKDAVHQKY</sequence>
<comment type="similarity">
    <text evidence="9">Belongs to the WIP C2H2-type zinc-finger protein family.</text>
</comment>
<feature type="domain" description="C2H2-type" evidence="11">
    <location>
        <begin position="259"/>
        <end position="279"/>
    </location>
</feature>
<dbReference type="GO" id="GO:0008270">
    <property type="term" value="F:zinc ion binding"/>
    <property type="evidence" value="ECO:0007669"/>
    <property type="project" value="UniProtKB-KW"/>
</dbReference>
<keyword evidence="2" id="KW-0479">Metal-binding</keyword>
<comment type="subcellular location">
    <subcellularLocation>
        <location evidence="1">Nucleus</location>
    </subcellularLocation>
</comment>
<keyword evidence="13" id="KW-1185">Reference proteome</keyword>
<dbReference type="InterPro" id="IPR055187">
    <property type="entry name" value="C2CH-3rd_BIRD-IDD"/>
</dbReference>
<evidence type="ECO:0000256" key="5">
    <source>
        <dbReference type="ARBA" id="ARBA00022833"/>
    </source>
</evidence>
<protein>
    <recommendedName>
        <fullName evidence="11">C2H2-type domain-containing protein</fullName>
    </recommendedName>
</protein>
<reference evidence="12" key="1">
    <citation type="submission" date="2023-05" db="EMBL/GenBank/DDBJ databases">
        <title>Nepenthes gracilis genome sequencing.</title>
        <authorList>
            <person name="Fukushima K."/>
        </authorList>
    </citation>
    <scope>NUCLEOTIDE SEQUENCE</scope>
    <source>
        <strain evidence="12">SING2019-196</strain>
    </source>
</reference>
<evidence type="ECO:0000256" key="9">
    <source>
        <dbReference type="ARBA" id="ARBA00023452"/>
    </source>
</evidence>
<feature type="domain" description="C2H2-type" evidence="11">
    <location>
        <begin position="175"/>
        <end position="202"/>
    </location>
</feature>
<dbReference type="GO" id="GO:0003700">
    <property type="term" value="F:DNA-binding transcription factor activity"/>
    <property type="evidence" value="ECO:0007669"/>
    <property type="project" value="InterPro"/>
</dbReference>
<dbReference type="InterPro" id="IPR036236">
    <property type="entry name" value="Znf_C2H2_sf"/>
</dbReference>
<dbReference type="PANTHER" id="PTHR45878:SF1">
    <property type="entry name" value="ZINC FINGER PROTEIN WIP2"/>
    <property type="match status" value="1"/>
</dbReference>
<dbReference type="AlphaFoldDB" id="A0AAD3RXY4"/>
<evidence type="ECO:0000256" key="10">
    <source>
        <dbReference type="PROSITE-ProRule" id="PRU00042"/>
    </source>
</evidence>
<dbReference type="PANTHER" id="PTHR45878">
    <property type="entry name" value="ZINC FINGER PROTEIN WIP2"/>
    <property type="match status" value="1"/>
</dbReference>
<keyword evidence="6" id="KW-0805">Transcription regulation</keyword>
<keyword evidence="5" id="KW-0862">Zinc</keyword>
<dbReference type="EMBL" id="BSYO01000001">
    <property type="protein sequence ID" value="GMH00063.1"/>
    <property type="molecule type" value="Genomic_DNA"/>
</dbReference>
<evidence type="ECO:0000259" key="11">
    <source>
        <dbReference type="PROSITE" id="PS50157"/>
    </source>
</evidence>
<dbReference type="Pfam" id="PF23115">
    <property type="entry name" value="zf-C2H2_STOP2_3rd"/>
    <property type="match status" value="1"/>
</dbReference>
<dbReference type="SMART" id="SM00355">
    <property type="entry name" value="ZnF_C2H2"/>
    <property type="match status" value="3"/>
</dbReference>
<keyword evidence="7" id="KW-0804">Transcription</keyword>
<evidence type="ECO:0000256" key="4">
    <source>
        <dbReference type="ARBA" id="ARBA00022771"/>
    </source>
</evidence>
<evidence type="ECO:0000313" key="12">
    <source>
        <dbReference type="EMBL" id="GMH00063.1"/>
    </source>
</evidence>
<organism evidence="12 13">
    <name type="scientific">Nepenthes gracilis</name>
    <name type="common">Slender pitcher plant</name>
    <dbReference type="NCBI Taxonomy" id="150966"/>
    <lineage>
        <taxon>Eukaryota</taxon>
        <taxon>Viridiplantae</taxon>
        <taxon>Streptophyta</taxon>
        <taxon>Embryophyta</taxon>
        <taxon>Tracheophyta</taxon>
        <taxon>Spermatophyta</taxon>
        <taxon>Magnoliopsida</taxon>
        <taxon>eudicotyledons</taxon>
        <taxon>Gunneridae</taxon>
        <taxon>Pentapetalae</taxon>
        <taxon>Caryophyllales</taxon>
        <taxon>Nepenthaceae</taxon>
        <taxon>Nepenthes</taxon>
    </lineage>
</organism>
<gene>
    <name evidence="12" type="ORF">Nepgr_001902</name>
</gene>
<dbReference type="InterPro" id="IPR013087">
    <property type="entry name" value="Znf_C2H2_type"/>
</dbReference>
<keyword evidence="4 10" id="KW-0863">Zinc-finger</keyword>
<evidence type="ECO:0000256" key="2">
    <source>
        <dbReference type="ARBA" id="ARBA00022723"/>
    </source>
</evidence>
<dbReference type="GO" id="GO:0005634">
    <property type="term" value="C:nucleus"/>
    <property type="evidence" value="ECO:0007669"/>
    <property type="project" value="UniProtKB-SubCell"/>
</dbReference>
<dbReference type="Proteomes" id="UP001279734">
    <property type="component" value="Unassembled WGS sequence"/>
</dbReference>
<evidence type="ECO:0000256" key="1">
    <source>
        <dbReference type="ARBA" id="ARBA00004123"/>
    </source>
</evidence>
<dbReference type="Gene3D" id="3.30.160.60">
    <property type="entry name" value="Classic Zinc Finger"/>
    <property type="match status" value="1"/>
</dbReference>
<name>A0AAD3RXY4_NEPGR</name>
<comment type="caution">
    <text evidence="12">The sequence shown here is derived from an EMBL/GenBank/DDBJ whole genome shotgun (WGS) entry which is preliminary data.</text>
</comment>
<keyword evidence="8" id="KW-0539">Nucleus</keyword>
<dbReference type="FunFam" id="3.30.160.60:FF:000523">
    <property type="entry name" value="Zinc finger protein WIP2"/>
    <property type="match status" value="1"/>
</dbReference>
<dbReference type="SUPFAM" id="SSF57667">
    <property type="entry name" value="beta-beta-alpha zinc fingers"/>
    <property type="match status" value="1"/>
</dbReference>